<dbReference type="OrthoDB" id="1112980at2759"/>
<evidence type="ECO:0000313" key="4">
    <source>
        <dbReference type="Proteomes" id="UP000663760"/>
    </source>
</evidence>
<sequence>MEASKDLLLMEEKEPSLFGNGGGGRSEDGQKGKEGRRRRARPGGRPAQHVLGKVKDFLGAIAEANEKLQLASRENGRSDYDIEVLTGNENEYIELDLLLGLTDLQTPEAVAAAEAAVGGSRPPLLPSYAAESPSGSEEDADEEEALNTDSVHPAGPGRGRKRPNITVLD</sequence>
<feature type="region of interest" description="Disordered" evidence="1">
    <location>
        <begin position="1"/>
        <end position="48"/>
    </location>
</feature>
<keyword evidence="4" id="KW-1185">Reference proteome</keyword>
<feature type="region of interest" description="Disordered" evidence="1">
    <location>
        <begin position="115"/>
        <end position="169"/>
    </location>
</feature>
<dbReference type="GO" id="GO:0062064">
    <property type="term" value="F:box C/D methylation guide snoRNP complex binding"/>
    <property type="evidence" value="ECO:0007669"/>
    <property type="project" value="TreeGrafter"/>
</dbReference>
<dbReference type="EMBL" id="LR743596">
    <property type="protein sequence ID" value="CAA2627006.1"/>
    <property type="molecule type" value="Genomic_DNA"/>
</dbReference>
<dbReference type="GO" id="GO:0000492">
    <property type="term" value="P:box C/D snoRNP assembly"/>
    <property type="evidence" value="ECO:0007669"/>
    <property type="project" value="InterPro"/>
</dbReference>
<proteinExistence type="predicted"/>
<accession>A0A7I8L1B1</accession>
<feature type="compositionally biased region" description="Basic and acidic residues" evidence="1">
    <location>
        <begin position="1"/>
        <end position="15"/>
    </location>
</feature>
<protein>
    <submittedName>
        <fullName evidence="3">Uncharacterized protein</fullName>
    </submittedName>
</protein>
<gene>
    <name evidence="2" type="ORF">SI7747_09012686</name>
    <name evidence="3" type="ORF">SI8410_09013753</name>
</gene>
<dbReference type="EMBL" id="LR746272">
    <property type="protein sequence ID" value="CAA7403075.1"/>
    <property type="molecule type" value="Genomic_DNA"/>
</dbReference>
<dbReference type="PANTHER" id="PTHR28674:SF1">
    <property type="entry name" value="NOP PROTEIN CHAPERONE 1"/>
    <property type="match status" value="1"/>
</dbReference>
<dbReference type="Proteomes" id="UP000663760">
    <property type="component" value="Chromosome 9"/>
</dbReference>
<feature type="compositionally biased region" description="Acidic residues" evidence="1">
    <location>
        <begin position="136"/>
        <end position="146"/>
    </location>
</feature>
<evidence type="ECO:0000313" key="3">
    <source>
        <dbReference type="EMBL" id="CAA7403075.1"/>
    </source>
</evidence>
<evidence type="ECO:0000256" key="1">
    <source>
        <dbReference type="SAM" id="MobiDB-lite"/>
    </source>
</evidence>
<dbReference type="InterPro" id="IPR027921">
    <property type="entry name" value="NOPCHAP1"/>
</dbReference>
<name>A0A7I8L1B1_SPIIN</name>
<dbReference type="Pfam" id="PF15370">
    <property type="entry name" value="NOPCHAP1"/>
    <property type="match status" value="1"/>
</dbReference>
<reference evidence="3" key="1">
    <citation type="submission" date="2020-02" db="EMBL/GenBank/DDBJ databases">
        <authorList>
            <person name="Scholz U."/>
            <person name="Mascher M."/>
            <person name="Fiebig A."/>
        </authorList>
    </citation>
    <scope>NUCLEOTIDE SEQUENCE</scope>
</reference>
<evidence type="ECO:0000313" key="2">
    <source>
        <dbReference type="EMBL" id="CAA2627006.1"/>
    </source>
</evidence>
<organism evidence="3 4">
    <name type="scientific">Spirodela intermedia</name>
    <name type="common">Intermediate duckweed</name>
    <dbReference type="NCBI Taxonomy" id="51605"/>
    <lineage>
        <taxon>Eukaryota</taxon>
        <taxon>Viridiplantae</taxon>
        <taxon>Streptophyta</taxon>
        <taxon>Embryophyta</taxon>
        <taxon>Tracheophyta</taxon>
        <taxon>Spermatophyta</taxon>
        <taxon>Magnoliopsida</taxon>
        <taxon>Liliopsida</taxon>
        <taxon>Araceae</taxon>
        <taxon>Lemnoideae</taxon>
        <taxon>Spirodela</taxon>
    </lineage>
</organism>
<dbReference type="PANTHER" id="PTHR28674">
    <property type="entry name" value="SIMILAR TO DNA SEGMENT, CHR 10, WAYNE STATE UNIVERSITY 102,-EXPRESSED"/>
    <property type="match status" value="1"/>
</dbReference>
<dbReference type="AlphaFoldDB" id="A0A7I8L1B1"/>